<dbReference type="GO" id="GO:0003700">
    <property type="term" value="F:DNA-binding transcription factor activity"/>
    <property type="evidence" value="ECO:0007669"/>
    <property type="project" value="InterPro"/>
</dbReference>
<dbReference type="InterPro" id="IPR018060">
    <property type="entry name" value="HTH_AraC"/>
</dbReference>
<keyword evidence="6" id="KW-1185">Reference proteome</keyword>
<reference evidence="5" key="1">
    <citation type="submission" date="2022-06" db="EMBL/GenBank/DDBJ databases">
        <title>Devosia sp. XJ19-45 genome assembly.</title>
        <authorList>
            <person name="Li B."/>
            <person name="Cai M."/>
            <person name="Nie G."/>
            <person name="Li W."/>
        </authorList>
    </citation>
    <scope>NUCLEOTIDE SEQUENCE</scope>
    <source>
        <strain evidence="5">XJ19-45</strain>
    </source>
</reference>
<dbReference type="InterPro" id="IPR018062">
    <property type="entry name" value="HTH_AraC-typ_CS"/>
</dbReference>
<dbReference type="EMBL" id="JAMWDU010000001">
    <property type="protein sequence ID" value="MCP8885783.1"/>
    <property type="molecule type" value="Genomic_DNA"/>
</dbReference>
<dbReference type="Gene3D" id="1.10.10.60">
    <property type="entry name" value="Homeodomain-like"/>
    <property type="match status" value="2"/>
</dbReference>
<evidence type="ECO:0000313" key="6">
    <source>
        <dbReference type="Proteomes" id="UP001060275"/>
    </source>
</evidence>
<keyword evidence="2" id="KW-0238">DNA-binding</keyword>
<keyword evidence="3" id="KW-0804">Transcription</keyword>
<accession>A0A9Q4ALF4</accession>
<dbReference type="PROSITE" id="PS00041">
    <property type="entry name" value="HTH_ARAC_FAMILY_1"/>
    <property type="match status" value="1"/>
</dbReference>
<dbReference type="PANTHER" id="PTHR46796">
    <property type="entry name" value="HTH-TYPE TRANSCRIPTIONAL ACTIVATOR RHAS-RELATED"/>
    <property type="match status" value="1"/>
</dbReference>
<proteinExistence type="predicted"/>
<gene>
    <name evidence="5" type="ORF">NF348_01560</name>
</gene>
<sequence length="309" mass="33910">MDSKNVGGALPPFVKLIRAGSLLALHCDASDPEVCGREPFAVPSFGLGDGYMLVVHLAPLTGADIWRNGRPLGRITGDVGSVQFFDLLHTWRAVITPPFNSVNIRLHRQLLDDIATEAGSPIDCLDLPRIEDPQVDPAIHAMAQALLPSFQRSTEMTTLFAERLISALAIHLVDNYRGPRRSAAGPAEGLAHWQQRRAADMILDNIRTDIALIDLAKACNLSPSHFAKAFRVSFGLPPHRWMTQERLRLAREAMLNGNSTLSDIAIASGFYDQSHLTRAFRSFMGMTPGAWRRMQGVASSRSGPRPDDT</sequence>
<evidence type="ECO:0000313" key="5">
    <source>
        <dbReference type="EMBL" id="MCP8885783.1"/>
    </source>
</evidence>
<dbReference type="AlphaFoldDB" id="A0A9Q4ALF4"/>
<dbReference type="PANTHER" id="PTHR46796:SF14">
    <property type="entry name" value="TRANSCRIPTIONAL REGULATORY PROTEIN"/>
    <property type="match status" value="1"/>
</dbReference>
<dbReference type="RefSeq" id="WP_254673011.1">
    <property type="nucleotide sequence ID" value="NZ_JAMWDU010000001.1"/>
</dbReference>
<evidence type="ECO:0000256" key="1">
    <source>
        <dbReference type="ARBA" id="ARBA00023015"/>
    </source>
</evidence>
<dbReference type="GO" id="GO:0043565">
    <property type="term" value="F:sequence-specific DNA binding"/>
    <property type="evidence" value="ECO:0007669"/>
    <property type="project" value="InterPro"/>
</dbReference>
<keyword evidence="1" id="KW-0805">Transcription regulation</keyword>
<dbReference type="InterPro" id="IPR050204">
    <property type="entry name" value="AraC_XylS_family_regulators"/>
</dbReference>
<protein>
    <submittedName>
        <fullName evidence="5">AraC family transcriptional regulator</fullName>
    </submittedName>
</protein>
<organism evidence="5 6">
    <name type="scientific">Devosia ureilytica</name>
    <dbReference type="NCBI Taxonomy" id="2952754"/>
    <lineage>
        <taxon>Bacteria</taxon>
        <taxon>Pseudomonadati</taxon>
        <taxon>Pseudomonadota</taxon>
        <taxon>Alphaproteobacteria</taxon>
        <taxon>Hyphomicrobiales</taxon>
        <taxon>Devosiaceae</taxon>
        <taxon>Devosia</taxon>
    </lineage>
</organism>
<dbReference type="SMART" id="SM00342">
    <property type="entry name" value="HTH_ARAC"/>
    <property type="match status" value="1"/>
</dbReference>
<evidence type="ECO:0000256" key="2">
    <source>
        <dbReference type="ARBA" id="ARBA00023125"/>
    </source>
</evidence>
<evidence type="ECO:0000259" key="4">
    <source>
        <dbReference type="PROSITE" id="PS01124"/>
    </source>
</evidence>
<dbReference type="Pfam" id="PF12833">
    <property type="entry name" value="HTH_18"/>
    <property type="match status" value="1"/>
</dbReference>
<evidence type="ECO:0000256" key="3">
    <source>
        <dbReference type="ARBA" id="ARBA00023163"/>
    </source>
</evidence>
<dbReference type="Proteomes" id="UP001060275">
    <property type="component" value="Unassembled WGS sequence"/>
</dbReference>
<name>A0A9Q4ALF4_9HYPH</name>
<feature type="domain" description="HTH araC/xylS-type" evidence="4">
    <location>
        <begin position="196"/>
        <end position="294"/>
    </location>
</feature>
<dbReference type="PROSITE" id="PS01124">
    <property type="entry name" value="HTH_ARAC_FAMILY_2"/>
    <property type="match status" value="1"/>
</dbReference>
<dbReference type="SUPFAM" id="SSF46689">
    <property type="entry name" value="Homeodomain-like"/>
    <property type="match status" value="2"/>
</dbReference>
<comment type="caution">
    <text evidence="5">The sequence shown here is derived from an EMBL/GenBank/DDBJ whole genome shotgun (WGS) entry which is preliminary data.</text>
</comment>
<dbReference type="InterPro" id="IPR009057">
    <property type="entry name" value="Homeodomain-like_sf"/>
</dbReference>